<evidence type="ECO:0000313" key="5">
    <source>
        <dbReference type="Proteomes" id="UP000708208"/>
    </source>
</evidence>
<dbReference type="SMART" id="SM00360">
    <property type="entry name" value="RRM"/>
    <property type="match status" value="1"/>
</dbReference>
<feature type="region of interest" description="Disordered" evidence="2">
    <location>
        <begin position="110"/>
        <end position="164"/>
    </location>
</feature>
<dbReference type="PANTHER" id="PTHR48034">
    <property type="entry name" value="TRANSFORMER-2 SEX-DETERMINING PROTEIN-RELATED"/>
    <property type="match status" value="1"/>
</dbReference>
<dbReference type="InterPro" id="IPR000504">
    <property type="entry name" value="RRM_dom"/>
</dbReference>
<dbReference type="Proteomes" id="UP000708208">
    <property type="component" value="Unassembled WGS sequence"/>
</dbReference>
<dbReference type="AlphaFoldDB" id="A0A8J2K3K4"/>
<evidence type="ECO:0000256" key="2">
    <source>
        <dbReference type="SAM" id="MobiDB-lite"/>
    </source>
</evidence>
<evidence type="ECO:0000313" key="4">
    <source>
        <dbReference type="EMBL" id="CAG7728998.1"/>
    </source>
</evidence>
<feature type="domain" description="RRM" evidence="3">
    <location>
        <begin position="26"/>
        <end position="104"/>
    </location>
</feature>
<dbReference type="PROSITE" id="PS50102">
    <property type="entry name" value="RRM"/>
    <property type="match status" value="1"/>
</dbReference>
<dbReference type="CDD" id="cd12363">
    <property type="entry name" value="RRM_TRA2"/>
    <property type="match status" value="1"/>
</dbReference>
<comment type="caution">
    <text evidence="4">The sequence shown here is derived from an EMBL/GenBank/DDBJ whole genome shotgun (WGS) entry which is preliminary data.</text>
</comment>
<keyword evidence="1" id="KW-0694">RNA-binding</keyword>
<dbReference type="GO" id="GO:0003723">
    <property type="term" value="F:RNA binding"/>
    <property type="evidence" value="ECO:0007669"/>
    <property type="project" value="UniProtKB-UniRule"/>
</dbReference>
<evidence type="ECO:0000256" key="1">
    <source>
        <dbReference type="PROSITE-ProRule" id="PRU00176"/>
    </source>
</evidence>
<gene>
    <name evidence="4" type="ORF">AFUS01_LOCUS17740</name>
</gene>
<sequence length="164" mass="19476">RSRSRSDEILQRRRHHEELENPDPNKCLGVFGLDLRTRERHLKEVFSRYGQITDCTIILDVKSQRSRGFGFVYFATVEQARQAKVNCNGMKIEGKVIRVDFSVTQRAHTPTPGIYMGHPRRHRPSWSGPSRSSYRPTFRRSPSPFEYRHRRRRPSRSYSPRRKH</sequence>
<proteinExistence type="predicted"/>
<feature type="compositionally biased region" description="Basic and acidic residues" evidence="2">
    <location>
        <begin position="1"/>
        <end position="19"/>
    </location>
</feature>
<dbReference type="InterPro" id="IPR050441">
    <property type="entry name" value="RBM"/>
</dbReference>
<protein>
    <recommendedName>
        <fullName evidence="3">RRM domain-containing protein</fullName>
    </recommendedName>
</protein>
<feature type="region of interest" description="Disordered" evidence="2">
    <location>
        <begin position="1"/>
        <end position="21"/>
    </location>
</feature>
<dbReference type="Pfam" id="PF00076">
    <property type="entry name" value="RRM_1"/>
    <property type="match status" value="1"/>
</dbReference>
<name>A0A8J2K3K4_9HEXA</name>
<keyword evidence="5" id="KW-1185">Reference proteome</keyword>
<dbReference type="OrthoDB" id="439808at2759"/>
<evidence type="ECO:0000259" key="3">
    <source>
        <dbReference type="PROSITE" id="PS50102"/>
    </source>
</evidence>
<feature type="non-terminal residue" evidence="4">
    <location>
        <position position="1"/>
    </location>
</feature>
<reference evidence="4" key="1">
    <citation type="submission" date="2021-06" db="EMBL/GenBank/DDBJ databases">
        <authorList>
            <person name="Hodson N. C."/>
            <person name="Mongue J. A."/>
            <person name="Jaron S. K."/>
        </authorList>
    </citation>
    <scope>NUCLEOTIDE SEQUENCE</scope>
</reference>
<organism evidence="4 5">
    <name type="scientific">Allacma fusca</name>
    <dbReference type="NCBI Taxonomy" id="39272"/>
    <lineage>
        <taxon>Eukaryota</taxon>
        <taxon>Metazoa</taxon>
        <taxon>Ecdysozoa</taxon>
        <taxon>Arthropoda</taxon>
        <taxon>Hexapoda</taxon>
        <taxon>Collembola</taxon>
        <taxon>Symphypleona</taxon>
        <taxon>Sminthuridae</taxon>
        <taxon>Allacma</taxon>
    </lineage>
</organism>
<feature type="compositionally biased region" description="Basic residues" evidence="2">
    <location>
        <begin position="148"/>
        <end position="164"/>
    </location>
</feature>
<dbReference type="EMBL" id="CAJVCH010171903">
    <property type="protein sequence ID" value="CAG7728998.1"/>
    <property type="molecule type" value="Genomic_DNA"/>
</dbReference>
<accession>A0A8J2K3K4</accession>